<dbReference type="GO" id="GO:0016779">
    <property type="term" value="F:nucleotidyltransferase activity"/>
    <property type="evidence" value="ECO:0007669"/>
    <property type="project" value="UniProtKB-ARBA"/>
</dbReference>
<dbReference type="OrthoDB" id="7400486at2"/>
<evidence type="ECO:0000259" key="2">
    <source>
        <dbReference type="Pfam" id="PF12804"/>
    </source>
</evidence>
<dbReference type="Gene3D" id="3.90.550.10">
    <property type="entry name" value="Spore Coat Polysaccharide Biosynthesis Protein SpsA, Chain A"/>
    <property type="match status" value="1"/>
</dbReference>
<comment type="caution">
    <text evidence="3">The sequence shown here is derived from an EMBL/GenBank/DDBJ whole genome shotgun (WGS) entry which is preliminary data.</text>
</comment>
<feature type="domain" description="MobA-like NTP transferase" evidence="2">
    <location>
        <begin position="21"/>
        <end position="141"/>
    </location>
</feature>
<dbReference type="Proteomes" id="UP000320160">
    <property type="component" value="Unassembled WGS sequence"/>
</dbReference>
<dbReference type="EMBL" id="VKKU01000001">
    <property type="protein sequence ID" value="TSB04286.1"/>
    <property type="molecule type" value="Genomic_DNA"/>
</dbReference>
<dbReference type="InterPro" id="IPR029044">
    <property type="entry name" value="Nucleotide-diphossugar_trans"/>
</dbReference>
<evidence type="ECO:0000256" key="1">
    <source>
        <dbReference type="ARBA" id="ARBA00022842"/>
    </source>
</evidence>
<evidence type="ECO:0000313" key="4">
    <source>
        <dbReference type="Proteomes" id="UP000320160"/>
    </source>
</evidence>
<keyword evidence="1" id="KW-0460">Magnesium</keyword>
<keyword evidence="3" id="KW-0808">Transferase</keyword>
<dbReference type="SUPFAM" id="SSF53448">
    <property type="entry name" value="Nucleotide-diphospho-sugar transferases"/>
    <property type="match status" value="1"/>
</dbReference>
<dbReference type="InterPro" id="IPR025877">
    <property type="entry name" value="MobA-like_NTP_Trfase"/>
</dbReference>
<accession>A0A553WHX2</accession>
<protein>
    <submittedName>
        <fullName evidence="3">Nucleotidyl transferase</fullName>
    </submittedName>
</protein>
<dbReference type="Pfam" id="PF12804">
    <property type="entry name" value="NTP_transf_3"/>
    <property type="match status" value="1"/>
</dbReference>
<gene>
    <name evidence="3" type="ORF">FOM92_02295</name>
</gene>
<sequence>MPHVRVIVLAAQRNGQVDPLAVRFGTSHKCVVPLHGEALIIHVLRTLSVHPDVETVMVSIETEMFQSIADIAANYGVTADKIHFCAAADNIADSVRNAAEGHQGPLIVTTADNALLKAASINAMVGALQSHDVAIAMATREAVLAAHPEGQRRFYRFKDGEFSNCNLYGLRDVSALKAAEFFRGGGQFAKKASRIVQAFGLINLLLLRLRLVSLPTGLDRIARRIGMTIAPVILRDGTQAIDVDNDRTYAIVEHLMAQQHAA</sequence>
<proteinExistence type="predicted"/>
<reference evidence="3 4" key="1">
    <citation type="submission" date="2019-07" db="EMBL/GenBank/DDBJ databases">
        <authorList>
            <person name="Park M."/>
        </authorList>
    </citation>
    <scope>NUCLEOTIDE SEQUENCE [LARGE SCALE GENOMIC DNA]</scope>
    <source>
        <strain evidence="3 4">KCTC32445</strain>
    </source>
</reference>
<organism evidence="3 4">
    <name type="scientific">Sphingorhabdus contaminans</name>
    <dbReference type="NCBI Taxonomy" id="1343899"/>
    <lineage>
        <taxon>Bacteria</taxon>
        <taxon>Pseudomonadati</taxon>
        <taxon>Pseudomonadota</taxon>
        <taxon>Alphaproteobacteria</taxon>
        <taxon>Sphingomonadales</taxon>
        <taxon>Sphingomonadaceae</taxon>
        <taxon>Sphingorhabdus</taxon>
    </lineage>
</organism>
<dbReference type="AlphaFoldDB" id="A0A553WHX2"/>
<name>A0A553WHX2_9SPHN</name>
<dbReference type="RefSeq" id="WP_143775158.1">
    <property type="nucleotide sequence ID" value="NZ_VKKU01000001.1"/>
</dbReference>
<evidence type="ECO:0000313" key="3">
    <source>
        <dbReference type="EMBL" id="TSB04286.1"/>
    </source>
</evidence>
<keyword evidence="4" id="KW-1185">Reference proteome</keyword>